<organism evidence="2 3">
    <name type="scientific">Novosphingobium subterraneum</name>
    <dbReference type="NCBI Taxonomy" id="48936"/>
    <lineage>
        <taxon>Bacteria</taxon>
        <taxon>Pseudomonadati</taxon>
        <taxon>Pseudomonadota</taxon>
        <taxon>Alphaproteobacteria</taxon>
        <taxon>Sphingomonadales</taxon>
        <taxon>Sphingomonadaceae</taxon>
        <taxon>Novosphingobium</taxon>
    </lineage>
</organism>
<proteinExistence type="predicted"/>
<reference evidence="2 3" key="1">
    <citation type="submission" date="2014-10" db="EMBL/GenBank/DDBJ databases">
        <title>Draft genome sequence of Novosphingobium subterraneum DSM 12447.</title>
        <authorList>
            <person name="Gan H.M."/>
            <person name="Gan H.Y."/>
            <person name="Savka M.A."/>
        </authorList>
    </citation>
    <scope>NUCLEOTIDE SEQUENCE [LARGE SCALE GENOMIC DNA]</scope>
    <source>
        <strain evidence="2 3">DSM 12447</strain>
    </source>
</reference>
<evidence type="ECO:0000313" key="3">
    <source>
        <dbReference type="Proteomes" id="UP000031338"/>
    </source>
</evidence>
<dbReference type="Pfam" id="PF13480">
    <property type="entry name" value="Acetyltransf_6"/>
    <property type="match status" value="1"/>
</dbReference>
<name>A0A0B8ZRX7_9SPHN</name>
<gene>
    <name evidence="2" type="ORF">NJ75_00657</name>
</gene>
<comment type="caution">
    <text evidence="2">The sequence shown here is derived from an EMBL/GenBank/DDBJ whole genome shotgun (WGS) entry which is preliminary data.</text>
</comment>
<keyword evidence="3" id="KW-1185">Reference proteome</keyword>
<dbReference type="AlphaFoldDB" id="A0A0B8ZRX7"/>
<dbReference type="PATRIC" id="fig|48936.3.peg.666"/>
<feature type="domain" description="N-acetyltransferase" evidence="1">
    <location>
        <begin position="170"/>
        <end position="316"/>
    </location>
</feature>
<dbReference type="InterPro" id="IPR016181">
    <property type="entry name" value="Acyl_CoA_acyltransferase"/>
</dbReference>
<dbReference type="InterPro" id="IPR038740">
    <property type="entry name" value="BioF2-like_GNAT_dom"/>
</dbReference>
<dbReference type="RefSeq" id="WP_039331416.1">
    <property type="nucleotide sequence ID" value="NZ_JRVC01000002.1"/>
</dbReference>
<dbReference type="GO" id="GO:0016747">
    <property type="term" value="F:acyltransferase activity, transferring groups other than amino-acyl groups"/>
    <property type="evidence" value="ECO:0007669"/>
    <property type="project" value="InterPro"/>
</dbReference>
<protein>
    <submittedName>
        <fullName evidence="2">CelD-like protein</fullName>
    </submittedName>
</protein>
<dbReference type="PROSITE" id="PS51186">
    <property type="entry name" value="GNAT"/>
    <property type="match status" value="1"/>
</dbReference>
<evidence type="ECO:0000313" key="2">
    <source>
        <dbReference type="EMBL" id="KHS49220.1"/>
    </source>
</evidence>
<dbReference type="STRING" id="48936.NJ75_00657"/>
<evidence type="ECO:0000259" key="1">
    <source>
        <dbReference type="PROSITE" id="PS51186"/>
    </source>
</evidence>
<dbReference type="InterPro" id="IPR000182">
    <property type="entry name" value="GNAT_dom"/>
</dbReference>
<dbReference type="Gene3D" id="3.40.630.30">
    <property type="match status" value="1"/>
</dbReference>
<dbReference type="EMBL" id="JRVC01000002">
    <property type="protein sequence ID" value="KHS49220.1"/>
    <property type="molecule type" value="Genomic_DNA"/>
</dbReference>
<accession>A0A0B8ZRX7</accession>
<sequence length="334" mass="37704">MARALDVYHASLKEAQGDPRVIAAQGASPFERLDWLALLAAHCLDEAKARVTIAADEQGCTAMPWLEDHGQIATLANWYSFFVRFLGDGRHLSEIVRSLPHNRAMFAPLPEDDATALASAFRKAGWIALAEPCDSNHVLAVNGRSFAQYWVDRPGALRETFRRKSRKGEVTLRLATQFSQADWDAYETVYKLSWKPGEGSPDFLRAWAEMEGKAGRLRLGIAEVDGQPVAAQFWTVEGGTAFIHKLAHDERFRKQSPGTLLSAAMFEHVIDCDRASLIDFGTGDDPYKRDWMEDVRIRWRVRAWRKNAIRHWPSLVRAIAARTLRPLVSRNRHG</sequence>
<dbReference type="SUPFAM" id="SSF55729">
    <property type="entry name" value="Acyl-CoA N-acyltransferases (Nat)"/>
    <property type="match status" value="1"/>
</dbReference>
<dbReference type="Proteomes" id="UP000031338">
    <property type="component" value="Unassembled WGS sequence"/>
</dbReference>